<evidence type="ECO:0000256" key="7">
    <source>
        <dbReference type="RuleBase" id="RU363032"/>
    </source>
</evidence>
<keyword evidence="6 7" id="KW-0472">Membrane</keyword>
<keyword evidence="2 7" id="KW-0813">Transport</keyword>
<evidence type="ECO:0000256" key="2">
    <source>
        <dbReference type="ARBA" id="ARBA00022448"/>
    </source>
</evidence>
<feature type="transmembrane region" description="Helical" evidence="7">
    <location>
        <begin position="190"/>
        <end position="208"/>
    </location>
</feature>
<proteinExistence type="inferred from homology"/>
<dbReference type="Gene3D" id="1.10.3720.10">
    <property type="entry name" value="MetI-like"/>
    <property type="match status" value="1"/>
</dbReference>
<feature type="domain" description="ABC transmembrane type-1" evidence="8">
    <location>
        <begin position="68"/>
        <end position="258"/>
    </location>
</feature>
<evidence type="ECO:0000259" key="8">
    <source>
        <dbReference type="PROSITE" id="PS50928"/>
    </source>
</evidence>
<sequence length="272" mass="30591">MTHRTIRKAASYTILIIAAFVSIFPFYWILAGATNTSNELAQGKLTIGPYFLVNMWNLFHKYKVVEALVNSIKIALITVVFSLLATSLAAYGFEKFRTKWSERIYSIYLLAMMIPFSAMMIPLFKMMAALKLVNTSTAVILPAISSVFLIFFFRQNFKAFPDDVLEAAKIDGAGDTYIFFKIVMPNMKSTYAAAAIYAFMTSWNNYLWPLVVLQSPEKKTMTLLISDLAAEYYVVDYSVQMAGILIAILPMTIVFFVMQKSFVEGLTGSVKG</sequence>
<dbReference type="PROSITE" id="PS50928">
    <property type="entry name" value="ABC_TM1"/>
    <property type="match status" value="1"/>
</dbReference>
<dbReference type="InterPro" id="IPR000515">
    <property type="entry name" value="MetI-like"/>
</dbReference>
<dbReference type="EMBL" id="JBBMFM010000029">
    <property type="protein sequence ID" value="MEQ2425293.1"/>
    <property type="molecule type" value="Genomic_DNA"/>
</dbReference>
<keyword evidence="4 7" id="KW-0812">Transmembrane</keyword>
<dbReference type="InterPro" id="IPR035906">
    <property type="entry name" value="MetI-like_sf"/>
</dbReference>
<dbReference type="CDD" id="cd06261">
    <property type="entry name" value="TM_PBP2"/>
    <property type="match status" value="1"/>
</dbReference>
<organism evidence="9 10">
    <name type="scientific">Enterocloster hominis</name>
    <name type="common">ex Hitch et al. 2024</name>
    <dbReference type="NCBI Taxonomy" id="1917870"/>
    <lineage>
        <taxon>Bacteria</taxon>
        <taxon>Bacillati</taxon>
        <taxon>Bacillota</taxon>
        <taxon>Clostridia</taxon>
        <taxon>Lachnospirales</taxon>
        <taxon>Lachnospiraceae</taxon>
        <taxon>Enterocloster</taxon>
    </lineage>
</organism>
<dbReference type="Proteomes" id="UP001454086">
    <property type="component" value="Unassembled WGS sequence"/>
</dbReference>
<feature type="transmembrane region" description="Helical" evidence="7">
    <location>
        <begin position="12"/>
        <end position="30"/>
    </location>
</feature>
<keyword evidence="10" id="KW-1185">Reference proteome</keyword>
<comment type="subcellular location">
    <subcellularLocation>
        <location evidence="1 7">Cell membrane</location>
        <topology evidence="1 7">Multi-pass membrane protein</topology>
    </subcellularLocation>
</comment>
<gene>
    <name evidence="9" type="ORF">WMQ36_09950</name>
</gene>
<dbReference type="PANTHER" id="PTHR43744">
    <property type="entry name" value="ABC TRANSPORTER PERMEASE PROTEIN MG189-RELATED-RELATED"/>
    <property type="match status" value="1"/>
</dbReference>
<evidence type="ECO:0000256" key="6">
    <source>
        <dbReference type="ARBA" id="ARBA00023136"/>
    </source>
</evidence>
<evidence type="ECO:0000313" key="10">
    <source>
        <dbReference type="Proteomes" id="UP001454086"/>
    </source>
</evidence>
<dbReference type="RefSeq" id="WP_008724398.1">
    <property type="nucleotide sequence ID" value="NZ_JAJFDX010000006.1"/>
</dbReference>
<keyword evidence="3" id="KW-1003">Cell membrane</keyword>
<dbReference type="Pfam" id="PF00528">
    <property type="entry name" value="BPD_transp_1"/>
    <property type="match status" value="1"/>
</dbReference>
<feature type="transmembrane region" description="Helical" evidence="7">
    <location>
        <begin position="136"/>
        <end position="153"/>
    </location>
</feature>
<evidence type="ECO:0000256" key="4">
    <source>
        <dbReference type="ARBA" id="ARBA00022692"/>
    </source>
</evidence>
<evidence type="ECO:0000256" key="5">
    <source>
        <dbReference type="ARBA" id="ARBA00022989"/>
    </source>
</evidence>
<evidence type="ECO:0000256" key="1">
    <source>
        <dbReference type="ARBA" id="ARBA00004651"/>
    </source>
</evidence>
<evidence type="ECO:0000313" key="9">
    <source>
        <dbReference type="EMBL" id="MEQ2425293.1"/>
    </source>
</evidence>
<accession>A0ABV1D4H0</accession>
<name>A0ABV1D4H0_9FIRM</name>
<comment type="caution">
    <text evidence="9">The sequence shown here is derived from an EMBL/GenBank/DDBJ whole genome shotgun (WGS) entry which is preliminary data.</text>
</comment>
<comment type="similarity">
    <text evidence="7">Belongs to the binding-protein-dependent transport system permease family.</text>
</comment>
<evidence type="ECO:0000256" key="3">
    <source>
        <dbReference type="ARBA" id="ARBA00022475"/>
    </source>
</evidence>
<feature type="transmembrane region" description="Helical" evidence="7">
    <location>
        <begin position="105"/>
        <end position="124"/>
    </location>
</feature>
<dbReference type="SUPFAM" id="SSF161098">
    <property type="entry name" value="MetI-like"/>
    <property type="match status" value="1"/>
</dbReference>
<keyword evidence="5 7" id="KW-1133">Transmembrane helix</keyword>
<reference evidence="9 10" key="1">
    <citation type="submission" date="2024-03" db="EMBL/GenBank/DDBJ databases">
        <title>Human intestinal bacterial collection.</title>
        <authorList>
            <person name="Pauvert C."/>
            <person name="Hitch T.C.A."/>
            <person name="Clavel T."/>
        </authorList>
    </citation>
    <scope>NUCLEOTIDE SEQUENCE [LARGE SCALE GENOMIC DNA]</scope>
    <source>
        <strain evidence="9 10">CLA-SR-H021</strain>
    </source>
</reference>
<feature type="transmembrane region" description="Helical" evidence="7">
    <location>
        <begin position="72"/>
        <end position="93"/>
    </location>
</feature>
<feature type="transmembrane region" description="Helical" evidence="7">
    <location>
        <begin position="237"/>
        <end position="258"/>
    </location>
</feature>
<dbReference type="PANTHER" id="PTHR43744:SF2">
    <property type="entry name" value="ARABINOOLIGOSACCHARIDES TRANSPORT SYSTEM PERMEASE PROTEIN ARAQ"/>
    <property type="match status" value="1"/>
</dbReference>
<protein>
    <submittedName>
        <fullName evidence="9">Carbohydrate ABC transporter permease</fullName>
    </submittedName>
</protein>